<dbReference type="Proteomes" id="UP000824231">
    <property type="component" value="Unassembled WGS sequence"/>
</dbReference>
<evidence type="ECO:0000313" key="1">
    <source>
        <dbReference type="EMBL" id="HIX35494.1"/>
    </source>
</evidence>
<organism evidence="1 2">
    <name type="scientific">Candidatus Limosilactobacillus merdigallinarum</name>
    <dbReference type="NCBI Taxonomy" id="2838652"/>
    <lineage>
        <taxon>Bacteria</taxon>
        <taxon>Bacillati</taxon>
        <taxon>Bacillota</taxon>
        <taxon>Bacilli</taxon>
        <taxon>Lactobacillales</taxon>
        <taxon>Lactobacillaceae</taxon>
        <taxon>Limosilactobacillus</taxon>
    </lineage>
</organism>
<comment type="caution">
    <text evidence="1">The sequence shown here is derived from an EMBL/GenBank/DDBJ whole genome shotgun (WGS) entry which is preliminary data.</text>
</comment>
<dbReference type="AlphaFoldDB" id="A0A9D2AKB0"/>
<evidence type="ECO:0000313" key="2">
    <source>
        <dbReference type="Proteomes" id="UP000824231"/>
    </source>
</evidence>
<reference evidence="1" key="1">
    <citation type="journal article" date="2021" name="PeerJ">
        <title>Extensive microbial diversity within the chicken gut microbiome revealed by metagenomics and culture.</title>
        <authorList>
            <person name="Gilroy R."/>
            <person name="Ravi A."/>
            <person name="Getino M."/>
            <person name="Pursley I."/>
            <person name="Horton D.L."/>
            <person name="Alikhan N.F."/>
            <person name="Baker D."/>
            <person name="Gharbi K."/>
            <person name="Hall N."/>
            <person name="Watson M."/>
            <person name="Adriaenssens E.M."/>
            <person name="Foster-Nyarko E."/>
            <person name="Jarju S."/>
            <person name="Secka A."/>
            <person name="Antonio M."/>
            <person name="Oren A."/>
            <person name="Chaudhuri R.R."/>
            <person name="La Ragione R."/>
            <person name="Hildebrand F."/>
            <person name="Pallen M.J."/>
        </authorList>
    </citation>
    <scope>NUCLEOTIDE SEQUENCE</scope>
    <source>
        <strain evidence="1">ChiSxjej3B15-572</strain>
    </source>
</reference>
<name>A0A9D2AKB0_9LACO</name>
<reference evidence="1" key="2">
    <citation type="submission" date="2021-04" db="EMBL/GenBank/DDBJ databases">
        <authorList>
            <person name="Gilroy R."/>
        </authorList>
    </citation>
    <scope>NUCLEOTIDE SEQUENCE</scope>
    <source>
        <strain evidence="1">ChiSxjej3B15-572</strain>
    </source>
</reference>
<proteinExistence type="predicted"/>
<gene>
    <name evidence="1" type="ORF">H9856_03720</name>
</gene>
<dbReference type="EMBL" id="DXFH01000012">
    <property type="protein sequence ID" value="HIX35494.1"/>
    <property type="molecule type" value="Genomic_DNA"/>
</dbReference>
<protein>
    <submittedName>
        <fullName evidence="1">Uncharacterized protein</fullName>
    </submittedName>
</protein>
<sequence>MSKHKLIIYDDFFDSRYDGEDRDDENANELSIQKDGSDPARLSLLLTNWDQQGHEFDNTFSLTKKEARLLADLLTKWGNK</sequence>
<accession>A0A9D2AKB0</accession>